<accession>A0A2U9IJZ3</accession>
<feature type="domain" description="Methyltransferase type 11" evidence="4">
    <location>
        <begin position="36"/>
        <end position="126"/>
    </location>
</feature>
<dbReference type="KEGG" id="asul:DFR86_01160"/>
<dbReference type="SUPFAM" id="SSF53335">
    <property type="entry name" value="S-adenosyl-L-methionine-dependent methyltransferases"/>
    <property type="match status" value="1"/>
</dbReference>
<dbReference type="AlphaFoldDB" id="A0A2U9IJZ3"/>
<dbReference type="OrthoDB" id="1018at2157"/>
<evidence type="ECO:0000256" key="2">
    <source>
        <dbReference type="ARBA" id="ARBA00022603"/>
    </source>
</evidence>
<name>A0A2U9IJZ3_9CREN</name>
<dbReference type="EMBL" id="CP029288">
    <property type="protein sequence ID" value="AWR96286.1"/>
    <property type="molecule type" value="Genomic_DNA"/>
</dbReference>
<reference evidence="5 6" key="1">
    <citation type="submission" date="2018-05" db="EMBL/GenBank/DDBJ databases">
        <title>Complete Genome Sequences of Extremely Thermoacidophilic, Metal-Mobilizing Type-Strain Members of the Archaeal Family Sulfolobaceae: Acidianus brierleyi DSM-1651T, Acidianus sulfidivorans DSM-18786T, Metallosphaera hakonensis DSM-7519T, and Metallosphaera prunae DSM-10039T.</title>
        <authorList>
            <person name="Counts J.A."/>
            <person name="Kelly R.M."/>
        </authorList>
    </citation>
    <scope>NUCLEOTIDE SEQUENCE [LARGE SCALE GENOMIC DNA]</scope>
    <source>
        <strain evidence="5 6">JP7</strain>
    </source>
</reference>
<dbReference type="InterPro" id="IPR051052">
    <property type="entry name" value="Diverse_substrate_MTase"/>
</dbReference>
<dbReference type="InterPro" id="IPR013216">
    <property type="entry name" value="Methyltransf_11"/>
</dbReference>
<dbReference type="GeneID" id="36836535"/>
<dbReference type="CDD" id="cd02440">
    <property type="entry name" value="AdoMet_MTases"/>
    <property type="match status" value="1"/>
</dbReference>
<comment type="similarity">
    <text evidence="1">Belongs to the methyltransferase superfamily.</text>
</comment>
<evidence type="ECO:0000259" key="4">
    <source>
        <dbReference type="Pfam" id="PF08241"/>
    </source>
</evidence>
<evidence type="ECO:0000256" key="3">
    <source>
        <dbReference type="ARBA" id="ARBA00022679"/>
    </source>
</evidence>
<evidence type="ECO:0000313" key="5">
    <source>
        <dbReference type="EMBL" id="AWR96286.1"/>
    </source>
</evidence>
<protein>
    <submittedName>
        <fullName evidence="5">Class I SAM-dependent methyltransferase</fullName>
    </submittedName>
</protein>
<dbReference type="Proteomes" id="UP000248410">
    <property type="component" value="Chromosome"/>
</dbReference>
<evidence type="ECO:0000313" key="6">
    <source>
        <dbReference type="Proteomes" id="UP000248410"/>
    </source>
</evidence>
<dbReference type="PANTHER" id="PTHR44942">
    <property type="entry name" value="METHYLTRANSF_11 DOMAIN-CONTAINING PROTEIN"/>
    <property type="match status" value="1"/>
</dbReference>
<gene>
    <name evidence="5" type="ORF">DFR86_01160</name>
</gene>
<dbReference type="GO" id="GO:0032259">
    <property type="term" value="P:methylation"/>
    <property type="evidence" value="ECO:0007669"/>
    <property type="project" value="UniProtKB-KW"/>
</dbReference>
<keyword evidence="6" id="KW-1185">Reference proteome</keyword>
<evidence type="ECO:0000256" key="1">
    <source>
        <dbReference type="ARBA" id="ARBA00008361"/>
    </source>
</evidence>
<dbReference type="PANTHER" id="PTHR44942:SF4">
    <property type="entry name" value="METHYLTRANSFERASE TYPE 11 DOMAIN-CONTAINING PROTEIN"/>
    <property type="match status" value="1"/>
</dbReference>
<sequence length="178" mass="20654">MDKFHPSFLLSEERKKIENPEKYIPFLVSKNDVVAELGCGPGFYCQYLVKYAKQVYCVDKRKEMIEIAKKIAKNAIFLVEDASHTSIPSSSVDIVLFSNSFHDMDKKEKVKEEVKRILNKEGRVIIIDWKKENTPFGPPLSIRMSKEDYIKEFSPCFKLLKEFEVGPYHFGLVLQLNP</sequence>
<keyword evidence="2 5" id="KW-0489">Methyltransferase</keyword>
<proteinExistence type="inferred from homology"/>
<dbReference type="RefSeq" id="WP_110379176.1">
    <property type="nucleotide sequence ID" value="NZ_CP029288.2"/>
</dbReference>
<dbReference type="Gene3D" id="3.40.50.150">
    <property type="entry name" value="Vaccinia Virus protein VP39"/>
    <property type="match status" value="1"/>
</dbReference>
<dbReference type="GO" id="GO:0008757">
    <property type="term" value="F:S-adenosylmethionine-dependent methyltransferase activity"/>
    <property type="evidence" value="ECO:0007669"/>
    <property type="project" value="InterPro"/>
</dbReference>
<keyword evidence="3 5" id="KW-0808">Transferase</keyword>
<dbReference type="Pfam" id="PF08241">
    <property type="entry name" value="Methyltransf_11"/>
    <property type="match status" value="1"/>
</dbReference>
<dbReference type="InterPro" id="IPR029063">
    <property type="entry name" value="SAM-dependent_MTases_sf"/>
</dbReference>
<organism evidence="5 6">
    <name type="scientific">Acidianus sulfidivorans JP7</name>
    <dbReference type="NCBI Taxonomy" id="619593"/>
    <lineage>
        <taxon>Archaea</taxon>
        <taxon>Thermoproteota</taxon>
        <taxon>Thermoprotei</taxon>
        <taxon>Sulfolobales</taxon>
        <taxon>Sulfolobaceae</taxon>
        <taxon>Acidianus</taxon>
    </lineage>
</organism>